<feature type="domain" description="Xylose isomerase-like TIM barrel" evidence="2">
    <location>
        <begin position="14"/>
        <end position="94"/>
    </location>
</feature>
<protein>
    <recommendedName>
        <fullName evidence="2">Xylose isomerase-like TIM barrel domain-containing protein</fullName>
    </recommendedName>
</protein>
<reference evidence="3 4" key="1">
    <citation type="submission" date="2014-03" db="EMBL/GenBank/DDBJ databases">
        <title>Draft genome of the hookworm Oesophagostomum dentatum.</title>
        <authorList>
            <person name="Mitreva M."/>
        </authorList>
    </citation>
    <scope>NUCLEOTIDE SEQUENCE [LARGE SCALE GENOMIC DNA]</scope>
    <source>
        <strain evidence="3 4">OD-Hann</strain>
    </source>
</reference>
<keyword evidence="1" id="KW-0413">Isomerase</keyword>
<proteinExistence type="predicted"/>
<organism evidence="3 4">
    <name type="scientific">Oesophagostomum dentatum</name>
    <name type="common">Nodular worm</name>
    <dbReference type="NCBI Taxonomy" id="61180"/>
    <lineage>
        <taxon>Eukaryota</taxon>
        <taxon>Metazoa</taxon>
        <taxon>Ecdysozoa</taxon>
        <taxon>Nematoda</taxon>
        <taxon>Chromadorea</taxon>
        <taxon>Rhabditida</taxon>
        <taxon>Rhabditina</taxon>
        <taxon>Rhabditomorpha</taxon>
        <taxon>Strongyloidea</taxon>
        <taxon>Strongylidae</taxon>
        <taxon>Oesophagostomum</taxon>
    </lineage>
</organism>
<dbReference type="PANTHER" id="PTHR43489">
    <property type="entry name" value="ISOMERASE"/>
    <property type="match status" value="1"/>
</dbReference>
<keyword evidence="4" id="KW-1185">Reference proteome</keyword>
<dbReference type="EMBL" id="KN611402">
    <property type="protein sequence ID" value="KHJ76795.1"/>
    <property type="molecule type" value="Genomic_DNA"/>
</dbReference>
<evidence type="ECO:0000256" key="1">
    <source>
        <dbReference type="ARBA" id="ARBA00023235"/>
    </source>
</evidence>
<sequence length="100" mass="11254">MSLPLTSSLCKTYILDLFHAQQICGQITATIQKYKELIGYIQVAQVPSRDEPSTPGEIDYKYVFEVLKSANPDWTIGLEHSFHEAHGAPRDWVQSLGLSM</sequence>
<dbReference type="PANTHER" id="PTHR43489:SF6">
    <property type="entry name" value="HYDROXYPYRUVATE ISOMERASE-RELATED"/>
    <property type="match status" value="1"/>
</dbReference>
<dbReference type="GO" id="GO:0008903">
    <property type="term" value="F:hydroxypyruvate isomerase activity"/>
    <property type="evidence" value="ECO:0007669"/>
    <property type="project" value="TreeGrafter"/>
</dbReference>
<accession>A0A0B1S0Q8</accession>
<gene>
    <name evidence="3" type="ORF">OESDEN_23585</name>
</gene>
<dbReference type="InterPro" id="IPR013022">
    <property type="entry name" value="Xyl_isomerase-like_TIM-brl"/>
</dbReference>
<dbReference type="InterPro" id="IPR050417">
    <property type="entry name" value="Sugar_Epim/Isomerase"/>
</dbReference>
<name>A0A0B1S0Q8_OESDE</name>
<evidence type="ECO:0000313" key="3">
    <source>
        <dbReference type="EMBL" id="KHJ76795.1"/>
    </source>
</evidence>
<dbReference type="InterPro" id="IPR036237">
    <property type="entry name" value="Xyl_isomerase-like_sf"/>
</dbReference>
<dbReference type="GO" id="GO:0046487">
    <property type="term" value="P:glyoxylate metabolic process"/>
    <property type="evidence" value="ECO:0007669"/>
    <property type="project" value="TreeGrafter"/>
</dbReference>
<dbReference type="AlphaFoldDB" id="A0A0B1S0Q8"/>
<dbReference type="SUPFAM" id="SSF51658">
    <property type="entry name" value="Xylose isomerase-like"/>
    <property type="match status" value="1"/>
</dbReference>
<dbReference type="Pfam" id="PF01261">
    <property type="entry name" value="AP_endonuc_2"/>
    <property type="match status" value="1"/>
</dbReference>
<evidence type="ECO:0000259" key="2">
    <source>
        <dbReference type="Pfam" id="PF01261"/>
    </source>
</evidence>
<dbReference type="Gene3D" id="3.20.20.150">
    <property type="entry name" value="Divalent-metal-dependent TIM barrel enzymes"/>
    <property type="match status" value="1"/>
</dbReference>
<evidence type="ECO:0000313" key="4">
    <source>
        <dbReference type="Proteomes" id="UP000053660"/>
    </source>
</evidence>
<dbReference type="Proteomes" id="UP000053660">
    <property type="component" value="Unassembled WGS sequence"/>
</dbReference>
<dbReference type="OrthoDB" id="4214675at2759"/>